<dbReference type="GO" id="GO:0005737">
    <property type="term" value="C:cytoplasm"/>
    <property type="evidence" value="ECO:0007669"/>
    <property type="project" value="TreeGrafter"/>
</dbReference>
<dbReference type="OrthoDB" id="61110at2759"/>
<dbReference type="Proteomes" id="UP000509510">
    <property type="component" value="Chromosome VI"/>
</dbReference>
<name>A0A7H8RCE8_TALRU</name>
<dbReference type="InterPro" id="IPR051553">
    <property type="entry name" value="Ran_GTPase-activating"/>
</dbReference>
<dbReference type="PANTHER" id="PTHR45982:SF1">
    <property type="entry name" value="REGULATOR OF CHROMOSOME CONDENSATION"/>
    <property type="match status" value="1"/>
</dbReference>
<evidence type="ECO:0000256" key="3">
    <source>
        <dbReference type="PROSITE-ProRule" id="PRU00235"/>
    </source>
</evidence>
<dbReference type="InterPro" id="IPR009091">
    <property type="entry name" value="RCC1/BLIP-II"/>
</dbReference>
<protein>
    <recommendedName>
        <fullName evidence="5">RCC1-like domain-containing protein</fullName>
    </recommendedName>
</protein>
<dbReference type="PROSITE" id="PS50012">
    <property type="entry name" value="RCC1_3"/>
    <property type="match status" value="6"/>
</dbReference>
<feature type="repeat" description="RCC1" evidence="3">
    <location>
        <begin position="204"/>
        <end position="256"/>
    </location>
</feature>
<dbReference type="SUPFAM" id="SSF50985">
    <property type="entry name" value="RCC1/BLIP-II"/>
    <property type="match status" value="1"/>
</dbReference>
<dbReference type="InterPro" id="IPR000408">
    <property type="entry name" value="Reg_chr_condens"/>
</dbReference>
<feature type="compositionally biased region" description="Basic residues" evidence="4">
    <location>
        <begin position="11"/>
        <end position="21"/>
    </location>
</feature>
<reference evidence="7" key="1">
    <citation type="submission" date="2020-06" db="EMBL/GenBank/DDBJ databases">
        <title>A chromosome-scale genome assembly of Talaromyces rugulosus W13939.</title>
        <authorList>
            <person name="Wang B."/>
            <person name="Guo L."/>
            <person name="Ye K."/>
            <person name="Wang L."/>
        </authorList>
    </citation>
    <scope>NUCLEOTIDE SEQUENCE [LARGE SCALE GENOMIC DNA]</scope>
    <source>
        <strain evidence="7">W13939</strain>
    </source>
</reference>
<dbReference type="PROSITE" id="PS00626">
    <property type="entry name" value="RCC1_2"/>
    <property type="match status" value="2"/>
</dbReference>
<feature type="region of interest" description="Disordered" evidence="4">
    <location>
        <begin position="132"/>
        <end position="164"/>
    </location>
</feature>
<keyword evidence="2" id="KW-0677">Repeat</keyword>
<feature type="repeat" description="RCC1" evidence="3">
    <location>
        <begin position="257"/>
        <end position="316"/>
    </location>
</feature>
<feature type="region of interest" description="Disordered" evidence="4">
    <location>
        <begin position="1"/>
        <end position="58"/>
    </location>
</feature>
<dbReference type="AlphaFoldDB" id="A0A7H8RCE8"/>
<accession>A0A7H8RCE8</accession>
<dbReference type="KEGG" id="trg:TRUGW13939_11323"/>
<evidence type="ECO:0000256" key="2">
    <source>
        <dbReference type="ARBA" id="ARBA00022737"/>
    </source>
</evidence>
<evidence type="ECO:0000256" key="4">
    <source>
        <dbReference type="SAM" id="MobiDB-lite"/>
    </source>
</evidence>
<keyword evidence="7" id="KW-1185">Reference proteome</keyword>
<dbReference type="RefSeq" id="XP_035350324.1">
    <property type="nucleotide sequence ID" value="XM_035494431.1"/>
</dbReference>
<feature type="repeat" description="RCC1" evidence="3">
    <location>
        <begin position="361"/>
        <end position="424"/>
    </location>
</feature>
<feature type="repeat" description="RCC1" evidence="3">
    <location>
        <begin position="425"/>
        <end position="478"/>
    </location>
</feature>
<proteinExistence type="predicted"/>
<feature type="repeat" description="RCC1" evidence="3">
    <location>
        <begin position="64"/>
        <end position="120"/>
    </location>
</feature>
<dbReference type="InterPro" id="IPR058923">
    <property type="entry name" value="RCC1-like_dom"/>
</dbReference>
<dbReference type="Pfam" id="PF25390">
    <property type="entry name" value="WD40_RLD"/>
    <property type="match status" value="1"/>
</dbReference>
<feature type="compositionally biased region" description="Basic and acidic residues" evidence="4">
    <location>
        <begin position="133"/>
        <end position="146"/>
    </location>
</feature>
<dbReference type="GO" id="GO:0005085">
    <property type="term" value="F:guanyl-nucleotide exchange factor activity"/>
    <property type="evidence" value="ECO:0007669"/>
    <property type="project" value="TreeGrafter"/>
</dbReference>
<sequence length="485" mass="52075">MPLKRQNITAKPKRGAQHVHLPKPDRKTAVTAGQKRKAPLPTETAVSRKRQKESSLNSVPNQRLDVYVFGTNCYGELGLGDATKKSEIPRPVLNPKLPSETVGVVQIAVDGVHSVALTHDNQILTWGVNDESTLGRDTKENTKKTPIDATSDPGGDEDSDDDEVELNLKEATPIPVDPSHFPDGTIFTQLVATDSATFALTRDGLVYGWGTFRGNNGRIGFSPETDIQSTPMLISGVPRATKLAAGAQHVLALTLDGTVFAWGSEKQGQLGRRFHLGRRAAGPSHDLPWLIPGQCALRDIVDVGAGLYHSFAIRKNGKVYAWGSNNFGQTGISKSAGQSDATVLYPTEVPSLGKEAKITTGQCLTWGRIDNKALGLVATEIPPSEIIYDTYGKPRILKTPTPLGIQDIAFITAGTDHSFAITKDGKAYSWGFNTQHQAGHTTDDEIEEPTLLGNKHVTGKRLVSATAGGQFSIVAGLSQPQVNNN</sequence>
<gene>
    <name evidence="6" type="ORF">TRUGW13939_11323</name>
</gene>
<organism evidence="6 7">
    <name type="scientific">Talaromyces rugulosus</name>
    <name type="common">Penicillium rugulosum</name>
    <dbReference type="NCBI Taxonomy" id="121627"/>
    <lineage>
        <taxon>Eukaryota</taxon>
        <taxon>Fungi</taxon>
        <taxon>Dikarya</taxon>
        <taxon>Ascomycota</taxon>
        <taxon>Pezizomycotina</taxon>
        <taxon>Eurotiomycetes</taxon>
        <taxon>Eurotiomycetidae</taxon>
        <taxon>Eurotiales</taxon>
        <taxon>Trichocomaceae</taxon>
        <taxon>Talaromyces</taxon>
        <taxon>Talaromyces sect. Islandici</taxon>
    </lineage>
</organism>
<feature type="compositionally biased region" description="Acidic residues" evidence="4">
    <location>
        <begin position="154"/>
        <end position="164"/>
    </location>
</feature>
<dbReference type="EMBL" id="CP055903">
    <property type="protein sequence ID" value="QKX64150.1"/>
    <property type="molecule type" value="Genomic_DNA"/>
</dbReference>
<dbReference type="PRINTS" id="PR00633">
    <property type="entry name" value="RCCNDNSATION"/>
</dbReference>
<feature type="repeat" description="RCC1" evidence="3">
    <location>
        <begin position="317"/>
        <end position="361"/>
    </location>
</feature>
<evidence type="ECO:0000256" key="1">
    <source>
        <dbReference type="ARBA" id="ARBA00022658"/>
    </source>
</evidence>
<dbReference type="PANTHER" id="PTHR45982">
    <property type="entry name" value="REGULATOR OF CHROMOSOME CONDENSATION"/>
    <property type="match status" value="1"/>
</dbReference>
<evidence type="ECO:0000313" key="6">
    <source>
        <dbReference type="EMBL" id="QKX64150.1"/>
    </source>
</evidence>
<feature type="domain" description="RCC1-like" evidence="5">
    <location>
        <begin position="65"/>
        <end position="474"/>
    </location>
</feature>
<dbReference type="Gene3D" id="2.130.10.30">
    <property type="entry name" value="Regulator of chromosome condensation 1/beta-lactamase-inhibitor protein II"/>
    <property type="match status" value="1"/>
</dbReference>
<dbReference type="GeneID" id="55998801"/>
<keyword evidence="1" id="KW-0344">Guanine-nucleotide releasing factor</keyword>
<evidence type="ECO:0000259" key="5">
    <source>
        <dbReference type="Pfam" id="PF25390"/>
    </source>
</evidence>
<evidence type="ECO:0000313" key="7">
    <source>
        <dbReference type="Proteomes" id="UP000509510"/>
    </source>
</evidence>